<gene>
    <name evidence="4" type="ORF">ASPVEDRAFT_71036</name>
</gene>
<dbReference type="GeneID" id="63731608"/>
<feature type="signal peptide" evidence="3">
    <location>
        <begin position="1"/>
        <end position="22"/>
    </location>
</feature>
<accession>A0A1L9PH94</accession>
<keyword evidence="2" id="KW-0812">Transmembrane</keyword>
<proteinExistence type="predicted"/>
<evidence type="ECO:0000256" key="1">
    <source>
        <dbReference type="SAM" id="MobiDB-lite"/>
    </source>
</evidence>
<dbReference type="PANTHER" id="PTHR16861:SF4">
    <property type="entry name" value="SH3 DOMAIN PROTEIN (AFU_ORTHOLOGUE AFUA_1G13610)"/>
    <property type="match status" value="1"/>
</dbReference>
<dbReference type="STRING" id="1036611.A0A1L9PH94"/>
<keyword evidence="2" id="KW-1133">Transmembrane helix</keyword>
<feature type="region of interest" description="Disordered" evidence="1">
    <location>
        <begin position="44"/>
        <end position="80"/>
    </location>
</feature>
<keyword evidence="3" id="KW-0732">Signal</keyword>
<evidence type="ECO:0000313" key="5">
    <source>
        <dbReference type="Proteomes" id="UP000184073"/>
    </source>
</evidence>
<dbReference type="OrthoDB" id="4510553at2759"/>
<organism evidence="4 5">
    <name type="scientific">Aspergillus versicolor CBS 583.65</name>
    <dbReference type="NCBI Taxonomy" id="1036611"/>
    <lineage>
        <taxon>Eukaryota</taxon>
        <taxon>Fungi</taxon>
        <taxon>Dikarya</taxon>
        <taxon>Ascomycota</taxon>
        <taxon>Pezizomycotina</taxon>
        <taxon>Eurotiomycetes</taxon>
        <taxon>Eurotiomycetidae</taxon>
        <taxon>Eurotiales</taxon>
        <taxon>Aspergillaceae</taxon>
        <taxon>Aspergillus</taxon>
        <taxon>Aspergillus subgen. Nidulantes</taxon>
    </lineage>
</organism>
<feature type="compositionally biased region" description="Low complexity" evidence="1">
    <location>
        <begin position="186"/>
        <end position="199"/>
    </location>
</feature>
<feature type="region of interest" description="Disordered" evidence="1">
    <location>
        <begin position="186"/>
        <end position="224"/>
    </location>
</feature>
<protein>
    <recommendedName>
        <fullName evidence="6">Gram-positive cocci surface proteins LPxTG domain-containing protein</fullName>
    </recommendedName>
</protein>
<evidence type="ECO:0008006" key="6">
    <source>
        <dbReference type="Google" id="ProtNLM"/>
    </source>
</evidence>
<dbReference type="VEuPathDB" id="FungiDB:ASPVEDRAFT_71036"/>
<dbReference type="Proteomes" id="UP000184073">
    <property type="component" value="Unassembled WGS sequence"/>
</dbReference>
<feature type="region of interest" description="Disordered" evidence="1">
    <location>
        <begin position="253"/>
        <end position="275"/>
    </location>
</feature>
<keyword evidence="2" id="KW-0472">Membrane</keyword>
<reference evidence="5" key="1">
    <citation type="journal article" date="2017" name="Genome Biol.">
        <title>Comparative genomics reveals high biological diversity and specific adaptations in the industrially and medically important fungal genus Aspergillus.</title>
        <authorList>
            <person name="de Vries R.P."/>
            <person name="Riley R."/>
            <person name="Wiebenga A."/>
            <person name="Aguilar-Osorio G."/>
            <person name="Amillis S."/>
            <person name="Uchima C.A."/>
            <person name="Anderluh G."/>
            <person name="Asadollahi M."/>
            <person name="Askin M."/>
            <person name="Barry K."/>
            <person name="Battaglia E."/>
            <person name="Bayram O."/>
            <person name="Benocci T."/>
            <person name="Braus-Stromeyer S.A."/>
            <person name="Caldana C."/>
            <person name="Canovas D."/>
            <person name="Cerqueira G.C."/>
            <person name="Chen F."/>
            <person name="Chen W."/>
            <person name="Choi C."/>
            <person name="Clum A."/>
            <person name="Dos Santos R.A."/>
            <person name="Damasio A.R."/>
            <person name="Diallinas G."/>
            <person name="Emri T."/>
            <person name="Fekete E."/>
            <person name="Flipphi M."/>
            <person name="Freyberg S."/>
            <person name="Gallo A."/>
            <person name="Gournas C."/>
            <person name="Habgood R."/>
            <person name="Hainaut M."/>
            <person name="Harispe M.L."/>
            <person name="Henrissat B."/>
            <person name="Hilden K.S."/>
            <person name="Hope R."/>
            <person name="Hossain A."/>
            <person name="Karabika E."/>
            <person name="Karaffa L."/>
            <person name="Karanyi Z."/>
            <person name="Krasevec N."/>
            <person name="Kuo A."/>
            <person name="Kusch H."/>
            <person name="LaButti K."/>
            <person name="Lagendijk E.L."/>
            <person name="Lapidus A."/>
            <person name="Levasseur A."/>
            <person name="Lindquist E."/>
            <person name="Lipzen A."/>
            <person name="Logrieco A.F."/>
            <person name="MacCabe A."/>
            <person name="Maekelae M.R."/>
            <person name="Malavazi I."/>
            <person name="Melin P."/>
            <person name="Meyer V."/>
            <person name="Mielnichuk N."/>
            <person name="Miskei M."/>
            <person name="Molnar A.P."/>
            <person name="Mule G."/>
            <person name="Ngan C.Y."/>
            <person name="Orejas M."/>
            <person name="Orosz E."/>
            <person name="Ouedraogo J.P."/>
            <person name="Overkamp K.M."/>
            <person name="Park H.-S."/>
            <person name="Perrone G."/>
            <person name="Piumi F."/>
            <person name="Punt P.J."/>
            <person name="Ram A.F."/>
            <person name="Ramon A."/>
            <person name="Rauscher S."/>
            <person name="Record E."/>
            <person name="Riano-Pachon D.M."/>
            <person name="Robert V."/>
            <person name="Roehrig J."/>
            <person name="Ruller R."/>
            <person name="Salamov A."/>
            <person name="Salih N.S."/>
            <person name="Samson R.A."/>
            <person name="Sandor E."/>
            <person name="Sanguinetti M."/>
            <person name="Schuetze T."/>
            <person name="Sepcic K."/>
            <person name="Shelest E."/>
            <person name="Sherlock G."/>
            <person name="Sophianopoulou V."/>
            <person name="Squina F.M."/>
            <person name="Sun H."/>
            <person name="Susca A."/>
            <person name="Todd R.B."/>
            <person name="Tsang A."/>
            <person name="Unkles S.E."/>
            <person name="van de Wiele N."/>
            <person name="van Rossen-Uffink D."/>
            <person name="Oliveira J.V."/>
            <person name="Vesth T.C."/>
            <person name="Visser J."/>
            <person name="Yu J.-H."/>
            <person name="Zhou M."/>
            <person name="Andersen M.R."/>
            <person name="Archer D.B."/>
            <person name="Baker S.E."/>
            <person name="Benoit I."/>
            <person name="Brakhage A.A."/>
            <person name="Braus G.H."/>
            <person name="Fischer R."/>
            <person name="Frisvad J.C."/>
            <person name="Goldman G.H."/>
            <person name="Houbraken J."/>
            <person name="Oakley B."/>
            <person name="Pocsi I."/>
            <person name="Scazzocchio C."/>
            <person name="Seiboth B."/>
            <person name="vanKuyk P.A."/>
            <person name="Wortman J."/>
            <person name="Dyer P.S."/>
            <person name="Grigoriev I.V."/>
        </authorList>
    </citation>
    <scope>NUCLEOTIDE SEQUENCE [LARGE SCALE GENOMIC DNA]</scope>
    <source>
        <strain evidence="5">CBS 583.65</strain>
    </source>
</reference>
<feature type="chain" id="PRO_5009887292" description="Gram-positive cocci surface proteins LPxTG domain-containing protein" evidence="3">
    <location>
        <begin position="23"/>
        <end position="275"/>
    </location>
</feature>
<feature type="compositionally biased region" description="Acidic residues" evidence="1">
    <location>
        <begin position="44"/>
        <end position="70"/>
    </location>
</feature>
<keyword evidence="5" id="KW-1185">Reference proteome</keyword>
<dbReference type="RefSeq" id="XP_040666633.1">
    <property type="nucleotide sequence ID" value="XM_040816097.1"/>
</dbReference>
<dbReference type="AlphaFoldDB" id="A0A1L9PH94"/>
<evidence type="ECO:0000256" key="2">
    <source>
        <dbReference type="SAM" id="Phobius"/>
    </source>
</evidence>
<name>A0A1L9PH94_ASPVE</name>
<evidence type="ECO:0000313" key="4">
    <source>
        <dbReference type="EMBL" id="OJJ00871.1"/>
    </source>
</evidence>
<dbReference type="EMBL" id="KV878127">
    <property type="protein sequence ID" value="OJJ00871.1"/>
    <property type="molecule type" value="Genomic_DNA"/>
</dbReference>
<sequence length="275" mass="29536">MRAGSAVLLVLAAMARIRTTFAVAGETTLLPSYSTKAVTDLELDLADGDDGSDDDSLGYDTEEDSIDDVGMEMSPTSGQARPTDNLWVEWEYDGHLTGVATIEVLYSWPDEDEEDYGTSTTSVDWSESSISLPPRFLPHVHPGSTSSIWLWAYTLTGSDTNYWSEYFTLHHDIALYASETSTPPLTVTHTLTPTQTDLPAPTSPTPDPESDSERDSESRGLSTGGKAGIGIGVSAGAILIAAGAFLLVRRRKRQEPKTIREIPATSATNLPGPAP</sequence>
<evidence type="ECO:0000256" key="3">
    <source>
        <dbReference type="SAM" id="SignalP"/>
    </source>
</evidence>
<dbReference type="PANTHER" id="PTHR16861">
    <property type="entry name" value="GLYCOPROTEIN 38"/>
    <property type="match status" value="1"/>
</dbReference>
<feature type="transmembrane region" description="Helical" evidence="2">
    <location>
        <begin position="227"/>
        <end position="248"/>
    </location>
</feature>